<reference evidence="2" key="2">
    <citation type="submission" date="2023-07" db="EMBL/GenBank/DDBJ databases">
        <authorList>
            <consortium name="Lawrence Berkeley National Laboratory"/>
            <person name="Haridas S."/>
            <person name="Hensen N."/>
            <person name="Bonometti L."/>
            <person name="Westerberg I."/>
            <person name="Brannstrom I.O."/>
            <person name="Guillou S."/>
            <person name="Cros-Aarteil S."/>
            <person name="Calhoun S."/>
            <person name="Kuo A."/>
            <person name="Mondo S."/>
            <person name="Pangilinan J."/>
            <person name="Riley R."/>
            <person name="LaButti K."/>
            <person name="Andreopoulos B."/>
            <person name="Lipzen A."/>
            <person name="Chen C."/>
            <person name="Yanf M."/>
            <person name="Daum C."/>
            <person name="Ng V."/>
            <person name="Clum A."/>
            <person name="Steindorff A."/>
            <person name="Ohm R."/>
            <person name="Martin F."/>
            <person name="Silar P."/>
            <person name="Natvig D."/>
            <person name="Lalanne C."/>
            <person name="Gautier V."/>
            <person name="Ament-velasquez S.L."/>
            <person name="Kruys A."/>
            <person name="Hutchinson M.I."/>
            <person name="Powell A.J."/>
            <person name="Barry K."/>
            <person name="Miller A.N."/>
            <person name="Grigoriev I.V."/>
            <person name="Debuchy R."/>
            <person name="Gladieux P."/>
            <person name="Thoren M.H."/>
            <person name="Johannesson H."/>
        </authorList>
    </citation>
    <scope>NUCLEOTIDE SEQUENCE</scope>
    <source>
        <strain evidence="2">FGSC 1904</strain>
    </source>
</reference>
<comment type="caution">
    <text evidence="2">The sequence shown here is derived from an EMBL/GenBank/DDBJ whole genome shotgun (WGS) entry which is preliminary data.</text>
</comment>
<feature type="transmembrane region" description="Helical" evidence="1">
    <location>
        <begin position="131"/>
        <end position="148"/>
    </location>
</feature>
<name>A0AAE0NRF4_SORBR</name>
<evidence type="ECO:0000256" key="1">
    <source>
        <dbReference type="SAM" id="Phobius"/>
    </source>
</evidence>
<dbReference type="Proteomes" id="UP001281003">
    <property type="component" value="Unassembled WGS sequence"/>
</dbReference>
<proteinExistence type="predicted"/>
<dbReference type="EMBL" id="JAUTDP010000020">
    <property type="protein sequence ID" value="KAK3386270.1"/>
    <property type="molecule type" value="Genomic_DNA"/>
</dbReference>
<keyword evidence="1" id="KW-1133">Transmembrane helix</keyword>
<keyword evidence="3" id="KW-1185">Reference proteome</keyword>
<reference evidence="2" key="1">
    <citation type="journal article" date="2023" name="Mol. Phylogenet. Evol.">
        <title>Genome-scale phylogeny and comparative genomics of the fungal order Sordariales.</title>
        <authorList>
            <person name="Hensen N."/>
            <person name="Bonometti L."/>
            <person name="Westerberg I."/>
            <person name="Brannstrom I.O."/>
            <person name="Guillou S."/>
            <person name="Cros-Aarteil S."/>
            <person name="Calhoun S."/>
            <person name="Haridas S."/>
            <person name="Kuo A."/>
            <person name="Mondo S."/>
            <person name="Pangilinan J."/>
            <person name="Riley R."/>
            <person name="LaButti K."/>
            <person name="Andreopoulos B."/>
            <person name="Lipzen A."/>
            <person name="Chen C."/>
            <person name="Yan M."/>
            <person name="Daum C."/>
            <person name="Ng V."/>
            <person name="Clum A."/>
            <person name="Steindorff A."/>
            <person name="Ohm R.A."/>
            <person name="Martin F."/>
            <person name="Silar P."/>
            <person name="Natvig D.O."/>
            <person name="Lalanne C."/>
            <person name="Gautier V."/>
            <person name="Ament-Velasquez S.L."/>
            <person name="Kruys A."/>
            <person name="Hutchinson M.I."/>
            <person name="Powell A.J."/>
            <person name="Barry K."/>
            <person name="Miller A.N."/>
            <person name="Grigoriev I.V."/>
            <person name="Debuchy R."/>
            <person name="Gladieux P."/>
            <person name="Hiltunen Thoren M."/>
            <person name="Johannesson H."/>
        </authorList>
    </citation>
    <scope>NUCLEOTIDE SEQUENCE</scope>
    <source>
        <strain evidence="2">FGSC 1904</strain>
    </source>
</reference>
<feature type="transmembrane region" description="Helical" evidence="1">
    <location>
        <begin position="101"/>
        <end position="119"/>
    </location>
</feature>
<organism evidence="2 3">
    <name type="scientific">Sordaria brevicollis</name>
    <dbReference type="NCBI Taxonomy" id="83679"/>
    <lineage>
        <taxon>Eukaryota</taxon>
        <taxon>Fungi</taxon>
        <taxon>Dikarya</taxon>
        <taxon>Ascomycota</taxon>
        <taxon>Pezizomycotina</taxon>
        <taxon>Sordariomycetes</taxon>
        <taxon>Sordariomycetidae</taxon>
        <taxon>Sordariales</taxon>
        <taxon>Sordariaceae</taxon>
        <taxon>Sordaria</taxon>
    </lineage>
</organism>
<evidence type="ECO:0000313" key="3">
    <source>
        <dbReference type="Proteomes" id="UP001281003"/>
    </source>
</evidence>
<keyword evidence="1" id="KW-0812">Transmembrane</keyword>
<keyword evidence="1" id="KW-0472">Membrane</keyword>
<accession>A0AAE0NRF4</accession>
<dbReference type="AlphaFoldDB" id="A0AAE0NRF4"/>
<feature type="transmembrane region" description="Helical" evidence="1">
    <location>
        <begin position="72"/>
        <end position="95"/>
    </location>
</feature>
<evidence type="ECO:0000313" key="2">
    <source>
        <dbReference type="EMBL" id="KAK3386270.1"/>
    </source>
</evidence>
<protein>
    <submittedName>
        <fullName evidence="2">Uncharacterized protein</fullName>
    </submittedName>
</protein>
<sequence length="150" mass="16340">MVKVVDSTPLFIPPFLVFFPSANLKTSSSSPPFKAGARSEFKPTPPLPAPVRSAVPSSVLFQVPSATTYPVIFSNGVLVFLVGFPVFFPLVPVFVPLSDSVLVPFASHFASLFLVNAILYELHTNSHQSSIYLTFFITLFISLLFNSLSL</sequence>
<gene>
    <name evidence="2" type="ORF">B0T20DRAFT_427471</name>
</gene>